<dbReference type="Proteomes" id="UP000294848">
    <property type="component" value="Unassembled WGS sequence"/>
</dbReference>
<evidence type="ECO:0000313" key="2">
    <source>
        <dbReference type="Proteomes" id="UP000294848"/>
    </source>
</evidence>
<accession>A0A4R6H0Y8</accession>
<dbReference type="OrthoDB" id="9986844at2"/>
<dbReference type="EMBL" id="SNWI01000005">
    <property type="protein sequence ID" value="TDO01417.1"/>
    <property type="molecule type" value="Genomic_DNA"/>
</dbReference>
<name>A0A4R6H0Y8_9BACT</name>
<organism evidence="1 2">
    <name type="scientific">Sunxiuqinia elliptica</name>
    <dbReference type="NCBI Taxonomy" id="655355"/>
    <lineage>
        <taxon>Bacteria</taxon>
        <taxon>Pseudomonadati</taxon>
        <taxon>Bacteroidota</taxon>
        <taxon>Bacteroidia</taxon>
        <taxon>Marinilabiliales</taxon>
        <taxon>Prolixibacteraceae</taxon>
        <taxon>Sunxiuqinia</taxon>
    </lineage>
</organism>
<dbReference type="RefSeq" id="WP_133465318.1">
    <property type="nucleotide sequence ID" value="NZ_SNWI01000005.1"/>
</dbReference>
<dbReference type="AlphaFoldDB" id="A0A4R6H0Y8"/>
<reference evidence="1 2" key="1">
    <citation type="submission" date="2019-03" db="EMBL/GenBank/DDBJ databases">
        <title>Freshwater and sediment microbial communities from various areas in North America, analyzing microbe dynamics in response to fracking.</title>
        <authorList>
            <person name="Lamendella R."/>
        </authorList>
    </citation>
    <scope>NUCLEOTIDE SEQUENCE [LARGE SCALE GENOMIC DNA]</scope>
    <source>
        <strain evidence="1 2">114D</strain>
    </source>
</reference>
<comment type="caution">
    <text evidence="1">The sequence shown here is derived from an EMBL/GenBank/DDBJ whole genome shotgun (WGS) entry which is preliminary data.</text>
</comment>
<sequence length="215" mass="25811">MKRPNLQYNYYFPFYTQNIQGKKSNLNFKDTYMHLSDKKAICLSVRCMKKNIEKIHLRFIDSPSALYKYKNEYNKITYTDFAEAVNVFYSAFSKAIKKLTDEPAYRKDLIFSTLLKFNPQLEVEIDWKEITLNFRETDYKIEHGKIVRLKESPFAQSSDEVSKKWEAIGKAFDQNTNYRIVGNDVFDERLNDCWESFRQFFEAPKFIRKHEYVPK</sequence>
<proteinExistence type="predicted"/>
<protein>
    <submittedName>
        <fullName evidence="1">Uncharacterized protein</fullName>
    </submittedName>
</protein>
<evidence type="ECO:0000313" key="1">
    <source>
        <dbReference type="EMBL" id="TDO01417.1"/>
    </source>
</evidence>
<gene>
    <name evidence="1" type="ORF">DET52_105276</name>
</gene>